<name>A0AAV1U431_9STRA</name>
<evidence type="ECO:0000259" key="2">
    <source>
        <dbReference type="Pfam" id="PF22936"/>
    </source>
</evidence>
<feature type="domain" description="Retrovirus-related Pol polyprotein from transposon TNT 1-94-like beta-barrel" evidence="2">
    <location>
        <begin position="124"/>
        <end position="158"/>
    </location>
</feature>
<dbReference type="EMBL" id="CAKLBY020000123">
    <property type="protein sequence ID" value="CAK7928267.1"/>
    <property type="molecule type" value="Genomic_DNA"/>
</dbReference>
<evidence type="ECO:0000256" key="1">
    <source>
        <dbReference type="SAM" id="MobiDB-lite"/>
    </source>
</evidence>
<sequence length="175" mass="20181">MSSAELRSREVVRMLTNEHTKRQGYKITSVMTKEATMAFSTEREFRQRTFCGKLGHTVEKCSTKQKEHNREARRNGNNARGPKANQVQWQGYNSNGNKYDHNRVTFAISLECKLSTIRTMVGMWAIDSGATHHICYNKSKFEDLDERNEGEVLVAGGIKAQWSWDYRRKGGSEKR</sequence>
<protein>
    <recommendedName>
        <fullName evidence="2">Retrovirus-related Pol polyprotein from transposon TNT 1-94-like beta-barrel domain-containing protein</fullName>
    </recommendedName>
</protein>
<dbReference type="InterPro" id="IPR054722">
    <property type="entry name" value="PolX-like_BBD"/>
</dbReference>
<proteinExistence type="predicted"/>
<evidence type="ECO:0000313" key="4">
    <source>
        <dbReference type="Proteomes" id="UP001162060"/>
    </source>
</evidence>
<comment type="caution">
    <text evidence="3">The sequence shown here is derived from an EMBL/GenBank/DDBJ whole genome shotgun (WGS) entry which is preliminary data.</text>
</comment>
<gene>
    <name evidence="3" type="ORF">PM001_LOCUS13417</name>
</gene>
<dbReference type="Pfam" id="PF22936">
    <property type="entry name" value="Pol_BBD"/>
    <property type="match status" value="1"/>
</dbReference>
<reference evidence="3" key="1">
    <citation type="submission" date="2024-01" db="EMBL/GenBank/DDBJ databases">
        <authorList>
            <person name="Webb A."/>
        </authorList>
    </citation>
    <scope>NUCLEOTIDE SEQUENCE</scope>
    <source>
        <strain evidence="3">Pm1</strain>
    </source>
</reference>
<evidence type="ECO:0000313" key="3">
    <source>
        <dbReference type="EMBL" id="CAK7928267.1"/>
    </source>
</evidence>
<feature type="region of interest" description="Disordered" evidence="1">
    <location>
        <begin position="63"/>
        <end position="87"/>
    </location>
</feature>
<accession>A0AAV1U431</accession>
<organism evidence="3 4">
    <name type="scientific">Peronospora matthiolae</name>
    <dbReference type="NCBI Taxonomy" id="2874970"/>
    <lineage>
        <taxon>Eukaryota</taxon>
        <taxon>Sar</taxon>
        <taxon>Stramenopiles</taxon>
        <taxon>Oomycota</taxon>
        <taxon>Peronosporomycetes</taxon>
        <taxon>Peronosporales</taxon>
        <taxon>Peronosporaceae</taxon>
        <taxon>Peronospora</taxon>
    </lineage>
</organism>
<dbReference type="Proteomes" id="UP001162060">
    <property type="component" value="Unassembled WGS sequence"/>
</dbReference>
<feature type="compositionally biased region" description="Basic and acidic residues" evidence="1">
    <location>
        <begin position="63"/>
        <end position="74"/>
    </location>
</feature>
<dbReference type="AlphaFoldDB" id="A0AAV1U431"/>